<feature type="chain" id="PRO_5032582395" description="Transaldolase" evidence="3">
    <location>
        <begin position="21"/>
        <end position="383"/>
    </location>
</feature>
<comment type="catalytic activity">
    <reaction evidence="2">
        <text>D-sedoheptulose 7-phosphate + D-glyceraldehyde 3-phosphate = D-erythrose 4-phosphate + beta-D-fructose 6-phosphate</text>
        <dbReference type="Rhea" id="RHEA:17053"/>
        <dbReference type="ChEBI" id="CHEBI:16897"/>
        <dbReference type="ChEBI" id="CHEBI:57483"/>
        <dbReference type="ChEBI" id="CHEBI:57634"/>
        <dbReference type="ChEBI" id="CHEBI:59776"/>
        <dbReference type="EC" id="2.2.1.2"/>
    </reaction>
</comment>
<dbReference type="InterPro" id="IPR001585">
    <property type="entry name" value="TAL/FSA"/>
</dbReference>
<keyword evidence="1" id="KW-0704">Schiff base</keyword>
<dbReference type="EC" id="2.2.1.2" evidence="2"/>
<comment type="caution">
    <text evidence="4">The sequence shown here is derived from an EMBL/GenBank/DDBJ whole genome shotgun (WGS) entry which is preliminary data.</text>
</comment>
<comment type="pathway">
    <text evidence="2">Carbohydrate degradation; pentose phosphate pathway; D-glyceraldehyde 3-phosphate and beta-D-fructose 6-phosphate from D-ribose 5-phosphate and D-xylulose 5-phosphate (non-oxidative stage): step 2/3.</text>
</comment>
<dbReference type="UniPathway" id="UPA00115">
    <property type="reaction ID" value="UER00414"/>
</dbReference>
<evidence type="ECO:0000256" key="2">
    <source>
        <dbReference type="RuleBase" id="RU000501"/>
    </source>
</evidence>
<evidence type="ECO:0000313" key="4">
    <source>
        <dbReference type="EMBL" id="KAG5188526.1"/>
    </source>
</evidence>
<dbReference type="Pfam" id="PF00923">
    <property type="entry name" value="TAL_FSA"/>
    <property type="match status" value="1"/>
</dbReference>
<dbReference type="GO" id="GO:0006098">
    <property type="term" value="P:pentose-phosphate shunt"/>
    <property type="evidence" value="ECO:0007669"/>
    <property type="project" value="UniProtKB-UniPathway"/>
</dbReference>
<dbReference type="GO" id="GO:0004801">
    <property type="term" value="F:transaldolase activity"/>
    <property type="evidence" value="ECO:0007669"/>
    <property type="project" value="UniProtKB-EC"/>
</dbReference>
<organism evidence="4 5">
    <name type="scientific">Tribonema minus</name>
    <dbReference type="NCBI Taxonomy" id="303371"/>
    <lineage>
        <taxon>Eukaryota</taxon>
        <taxon>Sar</taxon>
        <taxon>Stramenopiles</taxon>
        <taxon>Ochrophyta</taxon>
        <taxon>PX clade</taxon>
        <taxon>Xanthophyceae</taxon>
        <taxon>Tribonematales</taxon>
        <taxon>Tribonemataceae</taxon>
        <taxon>Tribonema</taxon>
    </lineage>
</organism>
<dbReference type="PANTHER" id="PTHR10683:SF18">
    <property type="entry name" value="TRANSALDOLASE"/>
    <property type="match status" value="1"/>
</dbReference>
<accession>A0A835Z7A2</accession>
<dbReference type="PROSITE" id="PS01054">
    <property type="entry name" value="TRANSALDOLASE_1"/>
    <property type="match status" value="1"/>
</dbReference>
<dbReference type="EMBL" id="JAFCMP010000068">
    <property type="protein sequence ID" value="KAG5188526.1"/>
    <property type="molecule type" value="Genomic_DNA"/>
</dbReference>
<protein>
    <recommendedName>
        <fullName evidence="2">Transaldolase</fullName>
        <ecNumber evidence="2">2.2.1.2</ecNumber>
    </recommendedName>
</protein>
<dbReference type="AlphaFoldDB" id="A0A835Z7A2"/>
<reference evidence="4" key="1">
    <citation type="submission" date="2021-02" db="EMBL/GenBank/DDBJ databases">
        <title>First Annotated Genome of the Yellow-green Alga Tribonema minus.</title>
        <authorList>
            <person name="Mahan K.M."/>
        </authorList>
    </citation>
    <scope>NUCLEOTIDE SEQUENCE</scope>
    <source>
        <strain evidence="4">UTEX B ZZ1240</strain>
    </source>
</reference>
<dbReference type="InterPro" id="IPR013785">
    <property type="entry name" value="Aldolase_TIM"/>
</dbReference>
<evidence type="ECO:0000313" key="5">
    <source>
        <dbReference type="Proteomes" id="UP000664859"/>
    </source>
</evidence>
<keyword evidence="3" id="KW-0732">Signal</keyword>
<keyword evidence="5" id="KW-1185">Reference proteome</keyword>
<dbReference type="InterPro" id="IPR018225">
    <property type="entry name" value="Transaldolase_AS"/>
</dbReference>
<proteinExistence type="predicted"/>
<dbReference type="OrthoDB" id="1711136at2759"/>
<keyword evidence="2" id="KW-0570">Pentose shunt</keyword>
<evidence type="ECO:0000256" key="3">
    <source>
        <dbReference type="SAM" id="SignalP"/>
    </source>
</evidence>
<evidence type="ECO:0000256" key="1">
    <source>
        <dbReference type="ARBA" id="ARBA00023270"/>
    </source>
</evidence>
<dbReference type="GO" id="GO:0005975">
    <property type="term" value="P:carbohydrate metabolic process"/>
    <property type="evidence" value="ECO:0007669"/>
    <property type="project" value="InterPro"/>
</dbReference>
<feature type="signal peptide" evidence="3">
    <location>
        <begin position="1"/>
        <end position="20"/>
    </location>
</feature>
<dbReference type="Gene3D" id="3.20.20.70">
    <property type="entry name" value="Aldolase class I"/>
    <property type="match status" value="1"/>
</dbReference>
<comment type="function">
    <text evidence="2">Catalyzes the rate-limiting step of the non-oxidative phase in the pentose phosphate pathway. Catalyzes the reversible conversion of sedheptulose-7-phosphate and D-glyceraldehyde 3-phosphate into erythrose-4-phosphate and beta-D-fructose 6-phosphate.</text>
</comment>
<dbReference type="PROSITE" id="PS00958">
    <property type="entry name" value="TRANSALDOLASE_2"/>
    <property type="match status" value="1"/>
</dbReference>
<dbReference type="Proteomes" id="UP000664859">
    <property type="component" value="Unassembled WGS sequence"/>
</dbReference>
<gene>
    <name evidence="4" type="ORF">JKP88DRAFT_262251</name>
</gene>
<keyword evidence="2" id="KW-0808">Transferase</keyword>
<name>A0A835Z7A2_9STRA</name>
<dbReference type="PANTHER" id="PTHR10683">
    <property type="entry name" value="TRANSALDOLASE"/>
    <property type="match status" value="1"/>
</dbReference>
<sequence>MGHALACCLLLLAQLRAGIALVPPLSHPHESLLQQLKRTTSVWADTADSTAIKGIPASALDGVTTNPSLVYAASASCHFNQDVVRRALAQQGEASAVDRVACALGIQLLSHMPHGRVCTQLDMRLQHDSAGMIAQAYRILDTYAKGGAPLPRIMVKVPATWAGLQATRALEEDGVRCLVTLVTSLVQATAACDAGATILATYVGRVGDWHKRAEGKPEGFVWPAASDPGVALTRAAHLLARERRYATEIMGASFRSVDQKTGACVRNCGSARNSDRRAERVPQQPQLSSAVRARTQVLAMRGACDHVTVSPALLTDLLNTDAPADADAFSEAAFMAALAADAAGASVLASSAAGFERDTVHLDAALRTRLHARDVEEEARAAL</sequence>
<dbReference type="SUPFAM" id="SSF51569">
    <property type="entry name" value="Aldolase"/>
    <property type="match status" value="1"/>
</dbReference>